<dbReference type="PROSITE" id="PS51886">
    <property type="entry name" value="TLDC"/>
    <property type="match status" value="1"/>
</dbReference>
<dbReference type="Proteomes" id="UP001159428">
    <property type="component" value="Unassembled WGS sequence"/>
</dbReference>
<dbReference type="Pfam" id="PF07534">
    <property type="entry name" value="TLD"/>
    <property type="match status" value="1"/>
</dbReference>
<protein>
    <recommendedName>
        <fullName evidence="1">TLDc domain-containing protein</fullName>
    </recommendedName>
</protein>
<evidence type="ECO:0000313" key="2">
    <source>
        <dbReference type="EMBL" id="CAH3129831.1"/>
    </source>
</evidence>
<evidence type="ECO:0000259" key="1">
    <source>
        <dbReference type="PROSITE" id="PS51886"/>
    </source>
</evidence>
<dbReference type="AlphaFoldDB" id="A0AAU9WY60"/>
<reference evidence="2 3" key="1">
    <citation type="submission" date="2022-05" db="EMBL/GenBank/DDBJ databases">
        <authorList>
            <consortium name="Genoscope - CEA"/>
            <person name="William W."/>
        </authorList>
    </citation>
    <scope>NUCLEOTIDE SEQUENCE [LARGE SCALE GENOMIC DNA]</scope>
</reference>
<dbReference type="SMART" id="SM00584">
    <property type="entry name" value="TLDc"/>
    <property type="match status" value="1"/>
</dbReference>
<dbReference type="SUPFAM" id="SSF54695">
    <property type="entry name" value="POZ domain"/>
    <property type="match status" value="1"/>
</dbReference>
<organism evidence="2 3">
    <name type="scientific">Pocillopora meandrina</name>
    <dbReference type="NCBI Taxonomy" id="46732"/>
    <lineage>
        <taxon>Eukaryota</taxon>
        <taxon>Metazoa</taxon>
        <taxon>Cnidaria</taxon>
        <taxon>Anthozoa</taxon>
        <taxon>Hexacorallia</taxon>
        <taxon>Scleractinia</taxon>
        <taxon>Astrocoeniina</taxon>
        <taxon>Pocilloporidae</taxon>
        <taxon>Pocillopora</taxon>
    </lineage>
</organism>
<dbReference type="InterPro" id="IPR003131">
    <property type="entry name" value="T1-type_BTB"/>
</dbReference>
<dbReference type="PANTHER" id="PTHR11145:SF8">
    <property type="entry name" value="RE57120P"/>
    <property type="match status" value="1"/>
</dbReference>
<dbReference type="InterPro" id="IPR000210">
    <property type="entry name" value="BTB/POZ_dom"/>
</dbReference>
<dbReference type="InterPro" id="IPR011333">
    <property type="entry name" value="SKP1/BTB/POZ_sf"/>
</dbReference>
<accession>A0AAU9WY60</accession>
<comment type="caution">
    <text evidence="2">The sequence shown here is derived from an EMBL/GenBank/DDBJ whole genome shotgun (WGS) entry which is preliminary data.</text>
</comment>
<sequence>MSSPKSENVEDSLSDGAFEELHKYINDFHDILKRETNKLRKEKEAFDEVTKKLEHVHFSKMLKLNVGGHMFTTSLETMTKDPGSMLHAMFSSRFDTKPGEDGSYFIDRDGTHFRYILNYLRTGELIVPNDEIIRRELLAEAKFYQVEGMINELEPTPSAHPIPNVVQPFKDSVILSSSQGQTLMNWLKNTSGFSNRDELLLYRASRDGWASSNFHSCCDNKGPTVAVIQSGNNIFGGYTEQSWDSGSGSYKSAVNSFLFSLVNPSGLSPTKMHLKSGQEGNAICCSGSFGPVFGGGINHDLCIYNAPNSNNCFAYLNNAYQCPSGQNSETFLTGGKTFRVSEMEVYRL</sequence>
<dbReference type="SMART" id="SM00225">
    <property type="entry name" value="BTB"/>
    <property type="match status" value="1"/>
</dbReference>
<dbReference type="Gene3D" id="3.30.710.10">
    <property type="entry name" value="Potassium Channel Kv1.1, Chain A"/>
    <property type="match status" value="1"/>
</dbReference>
<keyword evidence="3" id="KW-1185">Reference proteome</keyword>
<gene>
    <name evidence="2" type="ORF">PMEA_00013692</name>
</gene>
<dbReference type="InterPro" id="IPR045068">
    <property type="entry name" value="BACURD1-3"/>
</dbReference>
<proteinExistence type="predicted"/>
<dbReference type="EMBL" id="CALNXJ010000024">
    <property type="protein sequence ID" value="CAH3129831.1"/>
    <property type="molecule type" value="Genomic_DNA"/>
</dbReference>
<dbReference type="GO" id="GO:0051260">
    <property type="term" value="P:protein homooligomerization"/>
    <property type="evidence" value="ECO:0007669"/>
    <property type="project" value="InterPro"/>
</dbReference>
<dbReference type="Pfam" id="PF02214">
    <property type="entry name" value="BTB_2"/>
    <property type="match status" value="1"/>
</dbReference>
<feature type="domain" description="TLDc" evidence="1">
    <location>
        <begin position="173"/>
        <end position="348"/>
    </location>
</feature>
<dbReference type="PANTHER" id="PTHR11145">
    <property type="entry name" value="BTB/POZ DOMAIN-CONTAINING ADAPTER FOR CUL3-MEDIATED RHOA DEGRADATION PROTEIN FAMILY MEMBER"/>
    <property type="match status" value="1"/>
</dbReference>
<dbReference type="InterPro" id="IPR006571">
    <property type="entry name" value="TLDc_dom"/>
</dbReference>
<evidence type="ECO:0000313" key="3">
    <source>
        <dbReference type="Proteomes" id="UP001159428"/>
    </source>
</evidence>
<name>A0AAU9WY60_9CNID</name>